<dbReference type="PANTHER" id="PTHR13947">
    <property type="entry name" value="GNAT FAMILY N-ACETYLTRANSFERASE"/>
    <property type="match status" value="1"/>
</dbReference>
<dbReference type="STRING" id="60547.GCA_000751215_02664"/>
<dbReference type="RefSeq" id="WP_035931000.1">
    <property type="nucleotide sequence ID" value="NZ_CADFFX010000041.1"/>
</dbReference>
<evidence type="ECO:0000313" key="3">
    <source>
        <dbReference type="EMBL" id="KDR39586.1"/>
    </source>
</evidence>
<reference evidence="3 4" key="1">
    <citation type="submission" date="2014-03" db="EMBL/GenBank/DDBJ databases">
        <title>Draft Genome Sequences of Four Burkholderia Strains.</title>
        <authorList>
            <person name="Liu X.Y."/>
            <person name="Li C.X."/>
            <person name="Xu J.H."/>
        </authorList>
    </citation>
    <scope>NUCLEOTIDE SEQUENCE [LARGE SCALE GENOMIC DNA]</scope>
    <source>
        <strain evidence="3 4">DSM 50014</strain>
    </source>
</reference>
<organism evidence="3 4">
    <name type="scientific">Caballeronia glathei</name>
    <dbReference type="NCBI Taxonomy" id="60547"/>
    <lineage>
        <taxon>Bacteria</taxon>
        <taxon>Pseudomonadati</taxon>
        <taxon>Pseudomonadota</taxon>
        <taxon>Betaproteobacteria</taxon>
        <taxon>Burkholderiales</taxon>
        <taxon>Burkholderiaceae</taxon>
        <taxon>Caballeronia</taxon>
    </lineage>
</organism>
<dbReference type="EMBL" id="JFHC01000056">
    <property type="protein sequence ID" value="KDR39586.1"/>
    <property type="molecule type" value="Genomic_DNA"/>
</dbReference>
<evidence type="ECO:0000256" key="1">
    <source>
        <dbReference type="ARBA" id="ARBA00022679"/>
    </source>
</evidence>
<accession>A0A069PQK6</accession>
<dbReference type="Proteomes" id="UP000027466">
    <property type="component" value="Unassembled WGS sequence"/>
</dbReference>
<evidence type="ECO:0000313" key="4">
    <source>
        <dbReference type="Proteomes" id="UP000027466"/>
    </source>
</evidence>
<name>A0A069PQK6_9BURK</name>
<dbReference type="CDD" id="cd04301">
    <property type="entry name" value="NAT_SF"/>
    <property type="match status" value="1"/>
</dbReference>
<dbReference type="InterPro" id="IPR050769">
    <property type="entry name" value="NAT_camello-type"/>
</dbReference>
<sequence length="172" mass="18716">MPSNAQPGQPAVTTYRHAHKDEVIGLILHIQNAESGVGIALEDQPDLLDIPRNYSDTGGGFWVALDGTGHVVGTIGLQIKTPQVAVLKKFFVSAAWRGAGMGCASRLFDELMSHAGRNGITTIVLDTPSVSVRSHQFYKRQGFVQVTAADLPVRYDFPDRNSLFFRLDLAPL</sequence>
<comment type="caution">
    <text evidence="3">The sequence shown here is derived from an EMBL/GenBank/DDBJ whole genome shotgun (WGS) entry which is preliminary data.</text>
</comment>
<proteinExistence type="predicted"/>
<protein>
    <submittedName>
        <fullName evidence="3">GCN5 family acetyltransferase</fullName>
    </submittedName>
</protein>
<dbReference type="PANTHER" id="PTHR13947:SF37">
    <property type="entry name" value="LD18367P"/>
    <property type="match status" value="1"/>
</dbReference>
<dbReference type="InterPro" id="IPR000182">
    <property type="entry name" value="GNAT_dom"/>
</dbReference>
<keyword evidence="1 3" id="KW-0808">Transferase</keyword>
<dbReference type="PROSITE" id="PS51186">
    <property type="entry name" value="GNAT"/>
    <property type="match status" value="1"/>
</dbReference>
<dbReference type="GO" id="GO:0008080">
    <property type="term" value="F:N-acetyltransferase activity"/>
    <property type="evidence" value="ECO:0007669"/>
    <property type="project" value="InterPro"/>
</dbReference>
<evidence type="ECO:0000259" key="2">
    <source>
        <dbReference type="PROSITE" id="PS51186"/>
    </source>
</evidence>
<dbReference type="SUPFAM" id="SSF55729">
    <property type="entry name" value="Acyl-CoA N-acyltransferases (Nat)"/>
    <property type="match status" value="1"/>
</dbReference>
<keyword evidence="4" id="KW-1185">Reference proteome</keyword>
<dbReference type="InterPro" id="IPR016181">
    <property type="entry name" value="Acyl_CoA_acyltransferase"/>
</dbReference>
<dbReference type="Gene3D" id="3.40.630.30">
    <property type="match status" value="1"/>
</dbReference>
<feature type="domain" description="N-acetyltransferase" evidence="2">
    <location>
        <begin position="13"/>
        <end position="170"/>
    </location>
</feature>
<dbReference type="AlphaFoldDB" id="A0A069PQK6"/>
<dbReference type="Pfam" id="PF00583">
    <property type="entry name" value="Acetyltransf_1"/>
    <property type="match status" value="1"/>
</dbReference>
<gene>
    <name evidence="3" type="ORF">BG61_31370</name>
</gene>